<evidence type="ECO:0000313" key="7">
    <source>
        <dbReference type="EMBL" id="KAH7442203.1"/>
    </source>
</evidence>
<dbReference type="Pfam" id="PF02694">
    <property type="entry name" value="UPF0060"/>
    <property type="match status" value="1"/>
</dbReference>
<evidence type="ECO:0000256" key="2">
    <source>
        <dbReference type="ARBA" id="ARBA00022475"/>
    </source>
</evidence>
<feature type="transmembrane region" description="Helical" evidence="6">
    <location>
        <begin position="40"/>
        <end position="58"/>
    </location>
</feature>
<keyword evidence="2" id="KW-1003">Cell membrane</keyword>
<sequence>MIQELESDNQGTQVINDFLVACVCEVCGGWCIWKWRRERWKWWVIVIGCNVLITSGVLPTFQKQDFNRAYALYGGFFICISFLWGWAVDKQRPDVWDAVRSAITLAGVLLTMFVPRKFTSTA</sequence>
<dbReference type="GO" id="GO:0005886">
    <property type="term" value="C:plasma membrane"/>
    <property type="evidence" value="ECO:0007669"/>
    <property type="project" value="TreeGrafter"/>
</dbReference>
<evidence type="ECO:0000256" key="6">
    <source>
        <dbReference type="SAM" id="Phobius"/>
    </source>
</evidence>
<dbReference type="InterPro" id="IPR003844">
    <property type="entry name" value="UPF0060"/>
</dbReference>
<dbReference type="Proteomes" id="UP000825935">
    <property type="component" value="Chromosome 3"/>
</dbReference>
<evidence type="ECO:0000256" key="1">
    <source>
        <dbReference type="ARBA" id="ARBA00004141"/>
    </source>
</evidence>
<dbReference type="PANTHER" id="PTHR36116:SF1">
    <property type="entry name" value="UPF0060 MEMBRANE PROTEIN YNFA"/>
    <property type="match status" value="1"/>
</dbReference>
<dbReference type="AlphaFoldDB" id="A0A8T2V8S1"/>
<proteinExistence type="predicted"/>
<dbReference type="InterPro" id="IPR037185">
    <property type="entry name" value="EmrE-like"/>
</dbReference>
<dbReference type="EMBL" id="CM035408">
    <property type="protein sequence ID" value="KAH7442203.1"/>
    <property type="molecule type" value="Genomic_DNA"/>
</dbReference>
<dbReference type="Gene3D" id="1.10.3730.20">
    <property type="match status" value="1"/>
</dbReference>
<keyword evidence="5 6" id="KW-0472">Membrane</keyword>
<gene>
    <name evidence="7" type="ORF">KP509_03G076600</name>
</gene>
<evidence type="ECO:0000256" key="4">
    <source>
        <dbReference type="ARBA" id="ARBA00022989"/>
    </source>
</evidence>
<dbReference type="SUPFAM" id="SSF103481">
    <property type="entry name" value="Multidrug resistance efflux transporter EmrE"/>
    <property type="match status" value="1"/>
</dbReference>
<keyword evidence="4 6" id="KW-1133">Transmembrane helix</keyword>
<keyword evidence="3 6" id="KW-0812">Transmembrane</keyword>
<comment type="subcellular location">
    <subcellularLocation>
        <location evidence="1">Membrane</location>
        <topology evidence="1">Multi-pass membrane protein</topology>
    </subcellularLocation>
</comment>
<reference evidence="7" key="1">
    <citation type="submission" date="2021-08" db="EMBL/GenBank/DDBJ databases">
        <title>WGS assembly of Ceratopteris richardii.</title>
        <authorList>
            <person name="Marchant D.B."/>
            <person name="Chen G."/>
            <person name="Jenkins J."/>
            <person name="Shu S."/>
            <person name="Leebens-Mack J."/>
            <person name="Grimwood J."/>
            <person name="Schmutz J."/>
            <person name="Soltis P."/>
            <person name="Soltis D."/>
            <person name="Chen Z.-H."/>
        </authorList>
    </citation>
    <scope>NUCLEOTIDE SEQUENCE</scope>
    <source>
        <strain evidence="7">Whitten #5841</strain>
        <tissue evidence="7">Leaf</tissue>
    </source>
</reference>
<feature type="transmembrane region" description="Helical" evidence="6">
    <location>
        <begin position="70"/>
        <end position="88"/>
    </location>
</feature>
<keyword evidence="8" id="KW-1185">Reference proteome</keyword>
<evidence type="ECO:0000256" key="3">
    <source>
        <dbReference type="ARBA" id="ARBA00022692"/>
    </source>
</evidence>
<evidence type="ECO:0000256" key="5">
    <source>
        <dbReference type="ARBA" id="ARBA00023136"/>
    </source>
</evidence>
<protein>
    <submittedName>
        <fullName evidence="7">Uncharacterized protein</fullName>
    </submittedName>
</protein>
<evidence type="ECO:0000313" key="8">
    <source>
        <dbReference type="Proteomes" id="UP000825935"/>
    </source>
</evidence>
<comment type="caution">
    <text evidence="7">The sequence shown here is derived from an EMBL/GenBank/DDBJ whole genome shotgun (WGS) entry which is preliminary data.</text>
</comment>
<name>A0A8T2V8S1_CERRI</name>
<dbReference type="OrthoDB" id="65622at2759"/>
<accession>A0A8T2V8S1</accession>
<dbReference type="PANTHER" id="PTHR36116">
    <property type="entry name" value="UPF0060 MEMBRANE PROTEIN YNFA"/>
    <property type="match status" value="1"/>
</dbReference>
<organism evidence="7 8">
    <name type="scientific">Ceratopteris richardii</name>
    <name type="common">Triangle waterfern</name>
    <dbReference type="NCBI Taxonomy" id="49495"/>
    <lineage>
        <taxon>Eukaryota</taxon>
        <taxon>Viridiplantae</taxon>
        <taxon>Streptophyta</taxon>
        <taxon>Embryophyta</taxon>
        <taxon>Tracheophyta</taxon>
        <taxon>Polypodiopsida</taxon>
        <taxon>Polypodiidae</taxon>
        <taxon>Polypodiales</taxon>
        <taxon>Pteridineae</taxon>
        <taxon>Pteridaceae</taxon>
        <taxon>Parkerioideae</taxon>
        <taxon>Ceratopteris</taxon>
    </lineage>
</organism>